<proteinExistence type="predicted"/>
<dbReference type="AlphaFoldDB" id="A0AAN9QUH4"/>
<feature type="compositionally biased region" description="Polar residues" evidence="1">
    <location>
        <begin position="59"/>
        <end position="71"/>
    </location>
</feature>
<evidence type="ECO:0000313" key="3">
    <source>
        <dbReference type="Proteomes" id="UP001374584"/>
    </source>
</evidence>
<name>A0AAN9QUH4_PHACN</name>
<accession>A0AAN9QUH4</accession>
<keyword evidence="3" id="KW-1185">Reference proteome</keyword>
<sequence length="71" mass="8194">MRPLWPTHKRRFCVRRGPRICVHAYASTVTHAHASAMTHAWGTWARLERLDRDEKDPSQAPNTKTKTSTVL</sequence>
<gene>
    <name evidence="2" type="ORF">VNO80_22658</name>
</gene>
<feature type="region of interest" description="Disordered" evidence="1">
    <location>
        <begin position="51"/>
        <end position="71"/>
    </location>
</feature>
<organism evidence="2 3">
    <name type="scientific">Phaseolus coccineus</name>
    <name type="common">Scarlet runner bean</name>
    <name type="synonym">Phaseolus multiflorus</name>
    <dbReference type="NCBI Taxonomy" id="3886"/>
    <lineage>
        <taxon>Eukaryota</taxon>
        <taxon>Viridiplantae</taxon>
        <taxon>Streptophyta</taxon>
        <taxon>Embryophyta</taxon>
        <taxon>Tracheophyta</taxon>
        <taxon>Spermatophyta</taxon>
        <taxon>Magnoliopsida</taxon>
        <taxon>eudicotyledons</taxon>
        <taxon>Gunneridae</taxon>
        <taxon>Pentapetalae</taxon>
        <taxon>rosids</taxon>
        <taxon>fabids</taxon>
        <taxon>Fabales</taxon>
        <taxon>Fabaceae</taxon>
        <taxon>Papilionoideae</taxon>
        <taxon>50 kb inversion clade</taxon>
        <taxon>NPAAA clade</taxon>
        <taxon>indigoferoid/millettioid clade</taxon>
        <taxon>Phaseoleae</taxon>
        <taxon>Phaseolus</taxon>
    </lineage>
</organism>
<reference evidence="2 3" key="1">
    <citation type="submission" date="2024-01" db="EMBL/GenBank/DDBJ databases">
        <title>The genomes of 5 underutilized Papilionoideae crops provide insights into root nodulation and disease resistanc.</title>
        <authorList>
            <person name="Jiang F."/>
        </authorList>
    </citation>
    <scope>NUCLEOTIDE SEQUENCE [LARGE SCALE GENOMIC DNA]</scope>
    <source>
        <strain evidence="2">JINMINGXINNONG_FW02</strain>
        <tissue evidence="2">Leaves</tissue>
    </source>
</reference>
<comment type="caution">
    <text evidence="2">The sequence shown here is derived from an EMBL/GenBank/DDBJ whole genome shotgun (WGS) entry which is preliminary data.</text>
</comment>
<evidence type="ECO:0000256" key="1">
    <source>
        <dbReference type="SAM" id="MobiDB-lite"/>
    </source>
</evidence>
<evidence type="ECO:0000313" key="2">
    <source>
        <dbReference type="EMBL" id="KAK7348109.1"/>
    </source>
</evidence>
<protein>
    <submittedName>
        <fullName evidence="2">Uncharacterized protein</fullName>
    </submittedName>
</protein>
<dbReference type="Proteomes" id="UP001374584">
    <property type="component" value="Unassembled WGS sequence"/>
</dbReference>
<dbReference type="EMBL" id="JAYMYR010000008">
    <property type="protein sequence ID" value="KAK7348109.1"/>
    <property type="molecule type" value="Genomic_DNA"/>
</dbReference>